<dbReference type="AlphaFoldDB" id="A0A0D6EPT1"/>
<dbReference type="InterPro" id="IPR006214">
    <property type="entry name" value="Bax_inhibitor_1-related"/>
</dbReference>
<reference evidence="8" key="1">
    <citation type="submission" date="2015-02" db="EMBL/GenBank/DDBJ databases">
        <authorList>
            <person name="Gon?alves P."/>
        </authorList>
    </citation>
    <scope>NUCLEOTIDE SEQUENCE [LARGE SCALE GENOMIC DNA]</scope>
</reference>
<keyword evidence="4 5" id="KW-0472">Membrane</keyword>
<comment type="subcellular location">
    <subcellularLocation>
        <location evidence="1">Membrane</location>
        <topology evidence="1">Multi-pass membrane protein</topology>
    </subcellularLocation>
</comment>
<feature type="transmembrane region" description="Helical" evidence="5">
    <location>
        <begin position="171"/>
        <end position="189"/>
    </location>
</feature>
<protein>
    <submittedName>
        <fullName evidence="7">SPOSA6832_03701-mRNA-1:cds</fullName>
    </submittedName>
</protein>
<evidence type="ECO:0000313" key="7">
    <source>
        <dbReference type="EMBL" id="CEQ41944.1"/>
    </source>
</evidence>
<keyword evidence="3 5" id="KW-1133">Transmembrane helix</keyword>
<feature type="region of interest" description="Disordered" evidence="6">
    <location>
        <begin position="1"/>
        <end position="34"/>
    </location>
</feature>
<evidence type="ECO:0000256" key="4">
    <source>
        <dbReference type="ARBA" id="ARBA00023136"/>
    </source>
</evidence>
<organism evidence="7 8">
    <name type="scientific">Sporidiobolus salmonicolor</name>
    <name type="common">Yeast-like fungus</name>
    <name type="synonym">Sporobolomyces salmonicolor</name>
    <dbReference type="NCBI Taxonomy" id="5005"/>
    <lineage>
        <taxon>Eukaryota</taxon>
        <taxon>Fungi</taxon>
        <taxon>Dikarya</taxon>
        <taxon>Basidiomycota</taxon>
        <taxon>Pucciniomycotina</taxon>
        <taxon>Microbotryomycetes</taxon>
        <taxon>Sporidiobolales</taxon>
        <taxon>Sporidiobolaceae</taxon>
        <taxon>Sporobolomyces</taxon>
    </lineage>
</organism>
<feature type="non-terminal residue" evidence="7">
    <location>
        <position position="1"/>
    </location>
</feature>
<feature type="transmembrane region" description="Helical" evidence="5">
    <location>
        <begin position="201"/>
        <end position="221"/>
    </location>
</feature>
<evidence type="ECO:0000256" key="6">
    <source>
        <dbReference type="SAM" id="MobiDB-lite"/>
    </source>
</evidence>
<sequence length="267" mass="29114">MSLSPEGYTVPPPGYNPGPPSAKKPAYGATGDAGAQEPLLGAAAGEGDAPRDAWAEGDDLEEDFKIGVTVSQSSQDVRMAFVRKVYGVLFCQILGTTLVGWLMSTDGAVKWTRAHSGLMLIPMFGAIVAMLGVYWKRHSSPANILLLGLFTGLEAVTLGSVISYFDQAVVLQAMVITTFVFLGLTLFTLQSKYDFSSMGTYLYAFLLVFFFTSIVGIFMPWNQTFDMIMAGMGVLLFAGYILFDTHMLFNRLHVDDWVIACVSLYLE</sequence>
<dbReference type="OrthoDB" id="7933078at2759"/>
<feature type="compositionally biased region" description="Pro residues" evidence="6">
    <location>
        <begin position="10"/>
        <end position="22"/>
    </location>
</feature>
<dbReference type="PANTHER" id="PTHR23291">
    <property type="entry name" value="BAX INHIBITOR-RELATED"/>
    <property type="match status" value="1"/>
</dbReference>
<feature type="transmembrane region" description="Helical" evidence="5">
    <location>
        <begin position="227"/>
        <end position="243"/>
    </location>
</feature>
<gene>
    <name evidence="7" type="primary">SPOSA6832_03701</name>
</gene>
<comment type="similarity">
    <text evidence="5">Belongs to the BI1 family.</text>
</comment>
<dbReference type="Pfam" id="PF01027">
    <property type="entry name" value="Bax1-I"/>
    <property type="match status" value="1"/>
</dbReference>
<evidence type="ECO:0000256" key="3">
    <source>
        <dbReference type="ARBA" id="ARBA00022989"/>
    </source>
</evidence>
<feature type="transmembrane region" description="Helical" evidence="5">
    <location>
        <begin position="142"/>
        <end position="165"/>
    </location>
</feature>
<name>A0A0D6EPT1_SPOSA</name>
<dbReference type="Proteomes" id="UP000243876">
    <property type="component" value="Unassembled WGS sequence"/>
</dbReference>
<evidence type="ECO:0000256" key="1">
    <source>
        <dbReference type="ARBA" id="ARBA00004141"/>
    </source>
</evidence>
<keyword evidence="8" id="KW-1185">Reference proteome</keyword>
<keyword evidence="2 5" id="KW-0812">Transmembrane</keyword>
<feature type="transmembrane region" description="Helical" evidence="5">
    <location>
        <begin position="116"/>
        <end position="135"/>
    </location>
</feature>
<dbReference type="PANTHER" id="PTHR23291:SF50">
    <property type="entry name" value="PROTEIN LIFEGUARD 4"/>
    <property type="match status" value="1"/>
</dbReference>
<accession>A0A0D6EPT1</accession>
<proteinExistence type="inferred from homology"/>
<evidence type="ECO:0000313" key="8">
    <source>
        <dbReference type="Proteomes" id="UP000243876"/>
    </source>
</evidence>
<feature type="transmembrane region" description="Helical" evidence="5">
    <location>
        <begin position="85"/>
        <end position="104"/>
    </location>
</feature>
<evidence type="ECO:0000256" key="2">
    <source>
        <dbReference type="ARBA" id="ARBA00022692"/>
    </source>
</evidence>
<evidence type="ECO:0000256" key="5">
    <source>
        <dbReference type="RuleBase" id="RU004379"/>
    </source>
</evidence>
<dbReference type="GO" id="GO:0016020">
    <property type="term" value="C:membrane"/>
    <property type="evidence" value="ECO:0007669"/>
    <property type="project" value="UniProtKB-SubCell"/>
</dbReference>
<dbReference type="EMBL" id="CENE01000019">
    <property type="protein sequence ID" value="CEQ41944.1"/>
    <property type="molecule type" value="Genomic_DNA"/>
</dbReference>